<dbReference type="Proteomes" id="UP000054350">
    <property type="component" value="Unassembled WGS sequence"/>
</dbReference>
<evidence type="ECO:0000313" key="2">
    <source>
        <dbReference type="EMBL" id="KNE70437.1"/>
    </source>
</evidence>
<organism evidence="2 3">
    <name type="scientific">Allomyces macrogynus (strain ATCC 38327)</name>
    <name type="common">Allomyces javanicus var. macrogynus</name>
    <dbReference type="NCBI Taxonomy" id="578462"/>
    <lineage>
        <taxon>Eukaryota</taxon>
        <taxon>Fungi</taxon>
        <taxon>Fungi incertae sedis</taxon>
        <taxon>Blastocladiomycota</taxon>
        <taxon>Blastocladiomycetes</taxon>
        <taxon>Blastocladiales</taxon>
        <taxon>Blastocladiaceae</taxon>
        <taxon>Allomyces</taxon>
    </lineage>
</organism>
<dbReference type="AlphaFoldDB" id="A0A0L0T6R4"/>
<keyword evidence="3" id="KW-1185">Reference proteome</keyword>
<evidence type="ECO:0000256" key="1">
    <source>
        <dbReference type="SAM" id="MobiDB-lite"/>
    </source>
</evidence>
<protein>
    <submittedName>
        <fullName evidence="2">Uncharacterized protein</fullName>
    </submittedName>
</protein>
<dbReference type="Gene3D" id="1.20.141.10">
    <property type="entry name" value="Chitosanase, subunit A, domain 1"/>
    <property type="match status" value="1"/>
</dbReference>
<feature type="region of interest" description="Disordered" evidence="1">
    <location>
        <begin position="44"/>
        <end position="82"/>
    </location>
</feature>
<name>A0A0L0T6R4_ALLM3</name>
<feature type="region of interest" description="Disordered" evidence="1">
    <location>
        <begin position="131"/>
        <end position="152"/>
    </location>
</feature>
<evidence type="ECO:0000313" key="3">
    <source>
        <dbReference type="Proteomes" id="UP000054350"/>
    </source>
</evidence>
<feature type="compositionally biased region" description="Pro residues" evidence="1">
    <location>
        <begin position="50"/>
        <end position="82"/>
    </location>
</feature>
<reference evidence="2 3" key="1">
    <citation type="submission" date="2009-11" db="EMBL/GenBank/DDBJ databases">
        <title>Annotation of Allomyces macrogynus ATCC 38327.</title>
        <authorList>
            <consortium name="The Broad Institute Genome Sequencing Platform"/>
            <person name="Russ C."/>
            <person name="Cuomo C."/>
            <person name="Burger G."/>
            <person name="Gray M.W."/>
            <person name="Holland P.W.H."/>
            <person name="King N."/>
            <person name="Lang F.B.F."/>
            <person name="Roger A.J."/>
            <person name="Ruiz-Trillo I."/>
            <person name="Young S.K."/>
            <person name="Zeng Q."/>
            <person name="Gargeya S."/>
            <person name="Fitzgerald M."/>
            <person name="Haas B."/>
            <person name="Abouelleil A."/>
            <person name="Alvarado L."/>
            <person name="Arachchi H.M."/>
            <person name="Berlin A."/>
            <person name="Chapman S.B."/>
            <person name="Gearin G."/>
            <person name="Goldberg J."/>
            <person name="Griggs A."/>
            <person name="Gujja S."/>
            <person name="Hansen M."/>
            <person name="Heiman D."/>
            <person name="Howarth C."/>
            <person name="Larimer J."/>
            <person name="Lui A."/>
            <person name="MacDonald P.J.P."/>
            <person name="McCowen C."/>
            <person name="Montmayeur A."/>
            <person name="Murphy C."/>
            <person name="Neiman D."/>
            <person name="Pearson M."/>
            <person name="Priest M."/>
            <person name="Roberts A."/>
            <person name="Saif S."/>
            <person name="Shea T."/>
            <person name="Sisk P."/>
            <person name="Stolte C."/>
            <person name="Sykes S."/>
            <person name="Wortman J."/>
            <person name="Nusbaum C."/>
            <person name="Birren B."/>
        </authorList>
    </citation>
    <scope>NUCLEOTIDE SEQUENCE [LARGE SCALE GENOMIC DNA]</scope>
    <source>
        <strain evidence="2 3">ATCC 38327</strain>
    </source>
</reference>
<sequence>MMSTSVRRAPPAVRSRSTRCTRLGHVVLAVVLALAATAATNHVLARPDPHPGPGPAPNPNPGPGPGPDPLAAPAPRPDPLPLPDPASVFGFLAADDHLAWSGPNPAPLYVPVDDLHRRRQSPSEVLAHLLNDDQDVPAPEPEPSPVVARPRPTGTGVLDEEIPAADDEVVVGHVVDLDDGAASTMLIEAPPGPTPSVPVEEVVFDPITPFDPASVPFSTPTAVLGDPAGPTPFDDPAILPPPYPTNTDDDVPATIVDSDRVCAPGDVLPPARAAPDVLFLTDRDLADIDWTKSTPPSVSLSARAASVLAAVNAHHIPHLLHVYEPVLADLAAFTSPDTAMIPNLCCAWFQTMRDAKLGPHLVQAQKDVYDRLVVWPAMDVASKLGPLANVPLVQAHLVDAARVHGADEMRAMVARVVKGTVGMTREAFVAGMVRERAGVVSEAEDAARVVCFVKWGDAGEWELKGRLTCEVASGEVVEIEKESKETRKKT</sequence>
<dbReference type="VEuPathDB" id="FungiDB:AMAG_20115"/>
<accession>A0A0L0T6R4</accession>
<gene>
    <name evidence="2" type="ORF">AMAG_20115</name>
</gene>
<proteinExistence type="predicted"/>
<dbReference type="OrthoDB" id="5589344at2759"/>
<dbReference type="EMBL" id="GG745366">
    <property type="protein sequence ID" value="KNE70437.1"/>
    <property type="molecule type" value="Genomic_DNA"/>
</dbReference>
<reference evidence="3" key="2">
    <citation type="submission" date="2009-11" db="EMBL/GenBank/DDBJ databases">
        <title>The Genome Sequence of Allomyces macrogynus strain ATCC 38327.</title>
        <authorList>
            <consortium name="The Broad Institute Genome Sequencing Platform"/>
            <person name="Russ C."/>
            <person name="Cuomo C."/>
            <person name="Shea T."/>
            <person name="Young S.K."/>
            <person name="Zeng Q."/>
            <person name="Koehrsen M."/>
            <person name="Haas B."/>
            <person name="Borodovsky M."/>
            <person name="Guigo R."/>
            <person name="Alvarado L."/>
            <person name="Berlin A."/>
            <person name="Borenstein D."/>
            <person name="Chen Z."/>
            <person name="Engels R."/>
            <person name="Freedman E."/>
            <person name="Gellesch M."/>
            <person name="Goldberg J."/>
            <person name="Griggs A."/>
            <person name="Gujja S."/>
            <person name="Heiman D."/>
            <person name="Hepburn T."/>
            <person name="Howarth C."/>
            <person name="Jen D."/>
            <person name="Larson L."/>
            <person name="Lewis B."/>
            <person name="Mehta T."/>
            <person name="Park D."/>
            <person name="Pearson M."/>
            <person name="Roberts A."/>
            <person name="Saif S."/>
            <person name="Shenoy N."/>
            <person name="Sisk P."/>
            <person name="Stolte C."/>
            <person name="Sykes S."/>
            <person name="Walk T."/>
            <person name="White J."/>
            <person name="Yandava C."/>
            <person name="Burger G."/>
            <person name="Gray M.W."/>
            <person name="Holland P.W.H."/>
            <person name="King N."/>
            <person name="Lang F.B.F."/>
            <person name="Roger A.J."/>
            <person name="Ruiz-Trillo I."/>
            <person name="Lander E."/>
            <person name="Nusbaum C."/>
        </authorList>
    </citation>
    <scope>NUCLEOTIDE SEQUENCE [LARGE SCALE GENOMIC DNA]</scope>
    <source>
        <strain evidence="3">ATCC 38327</strain>
    </source>
</reference>